<protein>
    <recommendedName>
        <fullName evidence="5">Pentatricopeptide repeat-containing protein</fullName>
    </recommendedName>
</protein>
<dbReference type="InterPro" id="IPR002885">
    <property type="entry name" value="PPR_rpt"/>
</dbReference>
<name>A0AA38FRX5_TAXCH</name>
<proteinExistence type="predicted"/>
<dbReference type="Gene3D" id="1.25.40.10">
    <property type="entry name" value="Tetratricopeptide repeat domain"/>
    <property type="match status" value="1"/>
</dbReference>
<evidence type="ECO:0000313" key="3">
    <source>
        <dbReference type="EMBL" id="KAH9309165.1"/>
    </source>
</evidence>
<reference evidence="3 4" key="1">
    <citation type="journal article" date="2021" name="Nat. Plants">
        <title>The Taxus genome provides insights into paclitaxel biosynthesis.</title>
        <authorList>
            <person name="Xiong X."/>
            <person name="Gou J."/>
            <person name="Liao Q."/>
            <person name="Li Y."/>
            <person name="Zhou Q."/>
            <person name="Bi G."/>
            <person name="Li C."/>
            <person name="Du R."/>
            <person name="Wang X."/>
            <person name="Sun T."/>
            <person name="Guo L."/>
            <person name="Liang H."/>
            <person name="Lu P."/>
            <person name="Wu Y."/>
            <person name="Zhang Z."/>
            <person name="Ro D.K."/>
            <person name="Shang Y."/>
            <person name="Huang S."/>
            <person name="Yan J."/>
        </authorList>
    </citation>
    <scope>NUCLEOTIDE SEQUENCE [LARGE SCALE GENOMIC DNA]</scope>
    <source>
        <strain evidence="3">Ta-2019</strain>
    </source>
</reference>
<dbReference type="PANTHER" id="PTHR46870:SF1">
    <property type="entry name" value="OS03G0297700 PROTEIN"/>
    <property type="match status" value="1"/>
</dbReference>
<dbReference type="PROSITE" id="PS51375">
    <property type="entry name" value="PPR"/>
    <property type="match status" value="1"/>
</dbReference>
<evidence type="ECO:0000313" key="4">
    <source>
        <dbReference type="Proteomes" id="UP000824469"/>
    </source>
</evidence>
<sequence length="274" mass="32126">MCMGDENFCLIMDDLVLVENSTNREDIQEMNPPSPPHVLQEDDFENCNENNLGKLKVVSGLEGSKTEQCRGFSSSGIGNLSLWRGKKKILGREGLLVVQEMKRFKKNNERIQKFMKSHVSRLLKSDLLSVLAEFQRQDEVFLALKIYNVVRKEIWYKPDKPFYRDMLFTLARNKKREEAMIVWQDMKGEEIHLDQHTYGDIVRAFLDNESPSVAMKIYEEMRESLDPPLELPYRVILKGLLPYPALRDKVKQDFQELFPDIQINDIPEEIFDEY</sequence>
<dbReference type="InterPro" id="IPR044795">
    <property type="entry name" value="THA8L-like"/>
</dbReference>
<evidence type="ECO:0008006" key="5">
    <source>
        <dbReference type="Google" id="ProtNLM"/>
    </source>
</evidence>
<comment type="caution">
    <text evidence="3">The sequence shown here is derived from an EMBL/GenBank/DDBJ whole genome shotgun (WGS) entry which is preliminary data.</text>
</comment>
<dbReference type="Proteomes" id="UP000824469">
    <property type="component" value="Unassembled WGS sequence"/>
</dbReference>
<keyword evidence="4" id="KW-1185">Reference proteome</keyword>
<dbReference type="OMA" id="FLSMKIY"/>
<dbReference type="EMBL" id="JAHRHJ020000007">
    <property type="protein sequence ID" value="KAH9309165.1"/>
    <property type="molecule type" value="Genomic_DNA"/>
</dbReference>
<evidence type="ECO:0000256" key="1">
    <source>
        <dbReference type="ARBA" id="ARBA00022737"/>
    </source>
</evidence>
<dbReference type="AlphaFoldDB" id="A0AA38FRX5"/>
<keyword evidence="1" id="KW-0677">Repeat</keyword>
<dbReference type="InterPro" id="IPR011990">
    <property type="entry name" value="TPR-like_helical_dom_sf"/>
</dbReference>
<dbReference type="PANTHER" id="PTHR46870">
    <property type="entry name" value="PROTEIN THYLAKOID ASSEMBLY 8-LIKE, CHLOROPLASTIC"/>
    <property type="match status" value="1"/>
</dbReference>
<evidence type="ECO:0000256" key="2">
    <source>
        <dbReference type="PROSITE-ProRule" id="PRU00708"/>
    </source>
</evidence>
<organism evidence="3 4">
    <name type="scientific">Taxus chinensis</name>
    <name type="common">Chinese yew</name>
    <name type="synonym">Taxus wallichiana var. chinensis</name>
    <dbReference type="NCBI Taxonomy" id="29808"/>
    <lineage>
        <taxon>Eukaryota</taxon>
        <taxon>Viridiplantae</taxon>
        <taxon>Streptophyta</taxon>
        <taxon>Embryophyta</taxon>
        <taxon>Tracheophyta</taxon>
        <taxon>Spermatophyta</taxon>
        <taxon>Pinopsida</taxon>
        <taxon>Pinidae</taxon>
        <taxon>Conifers II</taxon>
        <taxon>Cupressales</taxon>
        <taxon>Taxaceae</taxon>
        <taxon>Taxus</taxon>
    </lineage>
</organism>
<feature type="repeat" description="PPR" evidence="2">
    <location>
        <begin position="194"/>
        <end position="228"/>
    </location>
</feature>
<gene>
    <name evidence="3" type="ORF">KI387_037076</name>
</gene>
<accession>A0AA38FRX5</accession>